<comment type="caution">
    <text evidence="3">The sequence shown here is derived from an EMBL/GenBank/DDBJ whole genome shotgun (WGS) entry which is preliminary data.</text>
</comment>
<gene>
    <name evidence="3" type="ORF">ACFP56_04935</name>
</gene>
<keyword evidence="4" id="KW-1185">Reference proteome</keyword>
<sequence length="317" mass="34857">MTIKKRALHLTMLCAILLITACGGGDTSNKQGTGDNPPIQDDIHPVKAMDRGEIIQTSNHSLLITTFVDKGADSYVDAISFRINDQTELLSKNEEVVTLDQLTVGAQVEAWHTGVVAESYPAQATAVKIVLLDDENSVDTAINRAEAIRIALNAQTEVNAPWAVKQAKLDEGNEFWLVEIVNFQYMDQPVTVRIDSKSGEIVPIVAAENDVFRLYSPQAYEELGPTFTVEGEARVFEAAFSWVLEDGHNILAEGHEMTDAGAPEWGKFKFDVSFEHATQPNIMLILYVSSAKDGSSEHQLIIPLKVPETLIKYSADQ</sequence>
<accession>A0ABW1V2I1</accession>
<organism evidence="3 4">
    <name type="scientific">Paenibacillus septentrionalis</name>
    <dbReference type="NCBI Taxonomy" id="429342"/>
    <lineage>
        <taxon>Bacteria</taxon>
        <taxon>Bacillati</taxon>
        <taxon>Bacillota</taxon>
        <taxon>Bacilli</taxon>
        <taxon>Bacillales</taxon>
        <taxon>Paenibacillaceae</taxon>
        <taxon>Paenibacillus</taxon>
    </lineage>
</organism>
<evidence type="ECO:0000313" key="3">
    <source>
        <dbReference type="EMBL" id="MFC6331960.1"/>
    </source>
</evidence>
<dbReference type="Gene3D" id="3.10.450.40">
    <property type="match status" value="1"/>
</dbReference>
<feature type="signal peptide" evidence="1">
    <location>
        <begin position="1"/>
        <end position="24"/>
    </location>
</feature>
<dbReference type="Pfam" id="PF10648">
    <property type="entry name" value="Gmad2"/>
    <property type="match status" value="1"/>
</dbReference>
<feature type="domain" description="Bacterial spore germination immunoglobulin-like" evidence="2">
    <location>
        <begin position="216"/>
        <end position="295"/>
    </location>
</feature>
<dbReference type="Proteomes" id="UP001596233">
    <property type="component" value="Unassembled WGS sequence"/>
</dbReference>
<reference evidence="4" key="1">
    <citation type="journal article" date="2019" name="Int. J. Syst. Evol. Microbiol.">
        <title>The Global Catalogue of Microorganisms (GCM) 10K type strain sequencing project: providing services to taxonomists for standard genome sequencing and annotation.</title>
        <authorList>
            <consortium name="The Broad Institute Genomics Platform"/>
            <consortium name="The Broad Institute Genome Sequencing Center for Infectious Disease"/>
            <person name="Wu L."/>
            <person name="Ma J."/>
        </authorList>
    </citation>
    <scope>NUCLEOTIDE SEQUENCE [LARGE SCALE GENOMIC DNA]</scope>
    <source>
        <strain evidence="4">PCU 280</strain>
    </source>
</reference>
<name>A0ABW1V2I1_9BACL</name>
<dbReference type="EMBL" id="JBHSTE010000002">
    <property type="protein sequence ID" value="MFC6331960.1"/>
    <property type="molecule type" value="Genomic_DNA"/>
</dbReference>
<dbReference type="RefSeq" id="WP_379231824.1">
    <property type="nucleotide sequence ID" value="NZ_JBHSTE010000002.1"/>
</dbReference>
<evidence type="ECO:0000256" key="1">
    <source>
        <dbReference type="SAM" id="SignalP"/>
    </source>
</evidence>
<proteinExistence type="predicted"/>
<feature type="chain" id="PRO_5047540542" evidence="1">
    <location>
        <begin position="25"/>
        <end position="317"/>
    </location>
</feature>
<dbReference type="PROSITE" id="PS51257">
    <property type="entry name" value="PROKAR_LIPOPROTEIN"/>
    <property type="match status" value="1"/>
</dbReference>
<evidence type="ECO:0000259" key="2">
    <source>
        <dbReference type="Pfam" id="PF10648"/>
    </source>
</evidence>
<protein>
    <submittedName>
        <fullName evidence="3">Gmad2 immunoglobulin-like domain-containing protein</fullName>
    </submittedName>
</protein>
<dbReference type="InterPro" id="IPR018911">
    <property type="entry name" value="Gmad2_Ig-like_dom"/>
</dbReference>
<evidence type="ECO:0000313" key="4">
    <source>
        <dbReference type="Proteomes" id="UP001596233"/>
    </source>
</evidence>
<keyword evidence="1" id="KW-0732">Signal</keyword>